<accession>A0ABT2TU10</accession>
<dbReference type="EMBL" id="JAOQJL010000010">
    <property type="protein sequence ID" value="MCU6765136.1"/>
    <property type="molecule type" value="Genomic_DNA"/>
</dbReference>
<dbReference type="SUPFAM" id="SSF53067">
    <property type="entry name" value="Actin-like ATPase domain"/>
    <property type="match status" value="1"/>
</dbReference>
<evidence type="ECO:0000313" key="2">
    <source>
        <dbReference type="EMBL" id="MCU6765136.1"/>
    </source>
</evidence>
<dbReference type="PANTHER" id="PTHR18964:SF149">
    <property type="entry name" value="BIFUNCTIONAL UDP-N-ACETYLGLUCOSAMINE 2-EPIMERASE_N-ACETYLMANNOSAMINE KINASE"/>
    <property type="match status" value="1"/>
</dbReference>
<sequence>MNKYIGVEIGGTKQQIGVGYGNGNIIVSRNVKLQYKRGAEDILDWLSENIRELLDEYPDVSRIGVGFGGPLESSTGRVLCSLQVPGWKDFQLKKWFEEEFHLPAVIVNDTVAGGIAELYCGAGIGSKSMFYTNIGTGIGGGLYIDGKNYDGIGFGAGYLGNSLIPDWQSSTPGAMTRLELICSGRSIETRLNQPGYVPESSFLYKTGERITCQDLGDGVKAEDAFCMEELDRIASSFSIGLANVLALGGIQKILIGGGVAKMGEVLFSRIRRFTEEYAFVANQGTYMIQPCRLMDEAVIVGALLAADGKWR</sequence>
<dbReference type="InterPro" id="IPR043129">
    <property type="entry name" value="ATPase_NBD"/>
</dbReference>
<dbReference type="Proteomes" id="UP001652409">
    <property type="component" value="Unassembled WGS sequence"/>
</dbReference>
<dbReference type="RefSeq" id="WP_158421205.1">
    <property type="nucleotide sequence ID" value="NZ_JAOQJL010000010.1"/>
</dbReference>
<dbReference type="Gene3D" id="3.30.420.40">
    <property type="match status" value="2"/>
</dbReference>
<name>A0ABT2TU10_9FIRM</name>
<reference evidence="2 3" key="1">
    <citation type="journal article" date="2021" name="ISME Commun">
        <title>Automated analysis of genomic sequences facilitates high-throughput and comprehensive description of bacteria.</title>
        <authorList>
            <person name="Hitch T.C.A."/>
        </authorList>
    </citation>
    <scope>NUCLEOTIDE SEQUENCE [LARGE SCALE GENOMIC DNA]</scope>
    <source>
        <strain evidence="2 3">Sanger_23</strain>
    </source>
</reference>
<comment type="caution">
    <text evidence="2">The sequence shown here is derived from an EMBL/GenBank/DDBJ whole genome shotgun (WGS) entry which is preliminary data.</text>
</comment>
<dbReference type="Pfam" id="PF00480">
    <property type="entry name" value="ROK"/>
    <property type="match status" value="1"/>
</dbReference>
<gene>
    <name evidence="2" type="ORF">OCV61_06865</name>
</gene>
<dbReference type="PANTHER" id="PTHR18964">
    <property type="entry name" value="ROK (REPRESSOR, ORF, KINASE) FAMILY"/>
    <property type="match status" value="1"/>
</dbReference>
<dbReference type="InterPro" id="IPR000600">
    <property type="entry name" value="ROK"/>
</dbReference>
<comment type="similarity">
    <text evidence="1">Belongs to the ROK (NagC/XylR) family.</text>
</comment>
<proteinExistence type="inferred from homology"/>
<protein>
    <submittedName>
        <fullName evidence="2">ROK family protein</fullName>
    </submittedName>
</protein>
<evidence type="ECO:0000313" key="3">
    <source>
        <dbReference type="Proteomes" id="UP001652409"/>
    </source>
</evidence>
<organism evidence="2 3">
    <name type="scientific">Blautia ammoniilytica</name>
    <dbReference type="NCBI Taxonomy" id="2981782"/>
    <lineage>
        <taxon>Bacteria</taxon>
        <taxon>Bacillati</taxon>
        <taxon>Bacillota</taxon>
        <taxon>Clostridia</taxon>
        <taxon>Lachnospirales</taxon>
        <taxon>Lachnospiraceae</taxon>
        <taxon>Blautia</taxon>
    </lineage>
</organism>
<keyword evidence="3" id="KW-1185">Reference proteome</keyword>
<evidence type="ECO:0000256" key="1">
    <source>
        <dbReference type="ARBA" id="ARBA00006479"/>
    </source>
</evidence>